<organism evidence="4 5">
    <name type="scientific">Cladophialophora bantiana (strain ATCC 10958 / CBS 173.52 / CDC B-1940 / NIH 8579)</name>
    <name type="common">Xylohypha bantiana</name>
    <dbReference type="NCBI Taxonomy" id="1442370"/>
    <lineage>
        <taxon>Eukaryota</taxon>
        <taxon>Fungi</taxon>
        <taxon>Dikarya</taxon>
        <taxon>Ascomycota</taxon>
        <taxon>Pezizomycotina</taxon>
        <taxon>Eurotiomycetes</taxon>
        <taxon>Chaetothyriomycetidae</taxon>
        <taxon>Chaetothyriales</taxon>
        <taxon>Herpotrichiellaceae</taxon>
        <taxon>Cladophialophora</taxon>
    </lineage>
</organism>
<evidence type="ECO:0000313" key="4">
    <source>
        <dbReference type="EMBL" id="KIW95041.1"/>
    </source>
</evidence>
<dbReference type="Pfam" id="PF14226">
    <property type="entry name" value="DIOX_N"/>
    <property type="match status" value="1"/>
</dbReference>
<evidence type="ECO:0000259" key="3">
    <source>
        <dbReference type="PROSITE" id="PS51471"/>
    </source>
</evidence>
<name>A0A0D2EYL1_CLAB1</name>
<dbReference type="InterPro" id="IPR027443">
    <property type="entry name" value="IPNS-like_sf"/>
</dbReference>
<dbReference type="PANTHER" id="PTHR47990">
    <property type="entry name" value="2-OXOGLUTARATE (2OG) AND FE(II)-DEPENDENT OXYGENASE SUPERFAMILY PROTEIN-RELATED"/>
    <property type="match status" value="1"/>
</dbReference>
<evidence type="ECO:0000256" key="1">
    <source>
        <dbReference type="ARBA" id="ARBA00008056"/>
    </source>
</evidence>
<dbReference type="OrthoDB" id="627829at2759"/>
<dbReference type="Pfam" id="PF03171">
    <property type="entry name" value="2OG-FeII_Oxy"/>
    <property type="match status" value="1"/>
</dbReference>
<dbReference type="GeneID" id="27696550"/>
<dbReference type="GO" id="GO:0016491">
    <property type="term" value="F:oxidoreductase activity"/>
    <property type="evidence" value="ECO:0007669"/>
    <property type="project" value="UniProtKB-KW"/>
</dbReference>
<keyword evidence="2" id="KW-0560">Oxidoreductase</keyword>
<dbReference type="GO" id="GO:0046872">
    <property type="term" value="F:metal ion binding"/>
    <property type="evidence" value="ECO:0007669"/>
    <property type="project" value="UniProtKB-KW"/>
</dbReference>
<dbReference type="InterPro" id="IPR050231">
    <property type="entry name" value="Iron_ascorbate_oxido_reductase"/>
</dbReference>
<dbReference type="RefSeq" id="XP_016621710.1">
    <property type="nucleotide sequence ID" value="XM_016761372.1"/>
</dbReference>
<dbReference type="Proteomes" id="UP000053789">
    <property type="component" value="Unassembled WGS sequence"/>
</dbReference>
<comment type="similarity">
    <text evidence="1 2">Belongs to the iron/ascorbate-dependent oxidoreductase family.</text>
</comment>
<dbReference type="HOGENOM" id="CLU_010119_1_1_1"/>
<dbReference type="PROSITE" id="PS51471">
    <property type="entry name" value="FE2OG_OXY"/>
    <property type="match status" value="1"/>
</dbReference>
<evidence type="ECO:0000313" key="5">
    <source>
        <dbReference type="Proteomes" id="UP000053789"/>
    </source>
</evidence>
<reference evidence="4" key="1">
    <citation type="submission" date="2015-01" db="EMBL/GenBank/DDBJ databases">
        <title>The Genome Sequence of Cladophialophora bantiana CBS 173.52.</title>
        <authorList>
            <consortium name="The Broad Institute Genomics Platform"/>
            <person name="Cuomo C."/>
            <person name="de Hoog S."/>
            <person name="Gorbushina A."/>
            <person name="Stielow B."/>
            <person name="Teixiera M."/>
            <person name="Abouelleil A."/>
            <person name="Chapman S.B."/>
            <person name="Priest M."/>
            <person name="Young S.K."/>
            <person name="Wortman J."/>
            <person name="Nusbaum C."/>
            <person name="Birren B."/>
        </authorList>
    </citation>
    <scope>NUCLEOTIDE SEQUENCE [LARGE SCALE GENOMIC DNA]</scope>
    <source>
        <strain evidence="4">CBS 173.52</strain>
    </source>
</reference>
<dbReference type="Gene3D" id="2.60.120.330">
    <property type="entry name" value="B-lactam Antibiotic, Isopenicillin N Synthase, Chain"/>
    <property type="match status" value="1"/>
</dbReference>
<proteinExistence type="inferred from homology"/>
<keyword evidence="5" id="KW-1185">Reference proteome</keyword>
<protein>
    <recommendedName>
        <fullName evidence="3">Fe2OG dioxygenase domain-containing protein</fullName>
    </recommendedName>
</protein>
<accession>A0A0D2EYL1</accession>
<dbReference type="EMBL" id="KN846984">
    <property type="protein sequence ID" value="KIW95041.1"/>
    <property type="molecule type" value="Genomic_DNA"/>
</dbReference>
<keyword evidence="2" id="KW-0408">Iron</keyword>
<gene>
    <name evidence="4" type="ORF">Z519_03622</name>
</gene>
<dbReference type="SUPFAM" id="SSF51197">
    <property type="entry name" value="Clavaminate synthase-like"/>
    <property type="match status" value="1"/>
</dbReference>
<evidence type="ECO:0000256" key="2">
    <source>
        <dbReference type="RuleBase" id="RU003682"/>
    </source>
</evidence>
<dbReference type="InterPro" id="IPR026992">
    <property type="entry name" value="DIOX_N"/>
</dbReference>
<dbReference type="AlphaFoldDB" id="A0A0D2EYL1"/>
<keyword evidence="2" id="KW-0479">Metal-binding</keyword>
<dbReference type="InterPro" id="IPR044861">
    <property type="entry name" value="IPNS-like_FE2OG_OXY"/>
</dbReference>
<dbReference type="InterPro" id="IPR005123">
    <property type="entry name" value="Oxoglu/Fe-dep_dioxygenase_dom"/>
</dbReference>
<dbReference type="GO" id="GO:0044283">
    <property type="term" value="P:small molecule biosynthetic process"/>
    <property type="evidence" value="ECO:0007669"/>
    <property type="project" value="UniProtKB-ARBA"/>
</dbReference>
<feature type="domain" description="Fe2OG dioxygenase" evidence="3">
    <location>
        <begin position="168"/>
        <end position="268"/>
    </location>
</feature>
<sequence>MSTSFTSIPLVNFGHLRDPATKKAELAILQDAVFNVGFLYLVNTGLESLIEEAHASLPEVFSLSPEQKRSVEMLQSPHFLGYTGLGTETTANQRDIREQFDFGTQCEEWNEGDPFWQRLEGPSRFPNDRIRDLVERYTSAMSALGREFVHFVAECLSLPADSFDQFLGKMSRLKFVKYPSATPGSQGVGPHKDSIGFFTFLAQDSVGGLQVLNKSGVWIDATPIPGSLVVNVAQGFEAITGGVCSGTTHRVVAPTATTRYSIPFFQAVNLNLRLEELKKSTQEIVAKIPVSDDKKKRAVDVPSELISPLYECFGEAQLRNRILSHPDVGQKWYPDLYQKYSKQVLV</sequence>